<feature type="domain" description="Chitin-binding type-4" evidence="2">
    <location>
        <begin position="32"/>
        <end position="170"/>
    </location>
</feature>
<keyword evidence="1" id="KW-0732">Signal</keyword>
<dbReference type="InterPro" id="IPR051024">
    <property type="entry name" value="GlcNAc_Chitin_IntDeg"/>
</dbReference>
<dbReference type="Gene3D" id="2.70.50.50">
    <property type="entry name" value="chitin-binding protein cbp21"/>
    <property type="match status" value="1"/>
</dbReference>
<evidence type="ECO:0000259" key="2">
    <source>
        <dbReference type="Pfam" id="PF03067"/>
    </source>
</evidence>
<accession>A0ABW3M3L7</accession>
<dbReference type="GO" id="GO:0004497">
    <property type="term" value="F:monooxygenase activity"/>
    <property type="evidence" value="ECO:0007669"/>
    <property type="project" value="UniProtKB-KW"/>
</dbReference>
<dbReference type="Proteomes" id="UP001597045">
    <property type="component" value="Unassembled WGS sequence"/>
</dbReference>
<sequence length="173" mass="18253">MKLSRKAVAGIAGAVLAPIVVLVGPAGLASAHGYVNSPASRQAQCASGAVKNCGDIQYEPQSVEGPKGLKSCNGGVSRFAQLNDDSKGWKVTNIGKSAKFTWVFTARHRTTNYQYFIGNTKVGDFSGNNQAPVGDVTHTVNLNNYSGRQKVLAVWNIADTSNAFYACIDVNVG</sequence>
<comment type="caution">
    <text evidence="3">The sequence shown here is derived from an EMBL/GenBank/DDBJ whole genome shotgun (WGS) entry which is preliminary data.</text>
</comment>
<gene>
    <name evidence="3" type="ORF">ACFQ1S_06660</name>
</gene>
<evidence type="ECO:0000313" key="4">
    <source>
        <dbReference type="Proteomes" id="UP001597045"/>
    </source>
</evidence>
<organism evidence="3 4">
    <name type="scientific">Kibdelosporangium lantanae</name>
    <dbReference type="NCBI Taxonomy" id="1497396"/>
    <lineage>
        <taxon>Bacteria</taxon>
        <taxon>Bacillati</taxon>
        <taxon>Actinomycetota</taxon>
        <taxon>Actinomycetes</taxon>
        <taxon>Pseudonocardiales</taxon>
        <taxon>Pseudonocardiaceae</taxon>
        <taxon>Kibdelosporangium</taxon>
    </lineage>
</organism>
<dbReference type="SUPFAM" id="SSF81296">
    <property type="entry name" value="E set domains"/>
    <property type="match status" value="1"/>
</dbReference>
<dbReference type="InterPro" id="IPR014756">
    <property type="entry name" value="Ig_E-set"/>
</dbReference>
<keyword evidence="4" id="KW-1185">Reference proteome</keyword>
<evidence type="ECO:0000313" key="3">
    <source>
        <dbReference type="EMBL" id="MFD1045286.1"/>
    </source>
</evidence>
<keyword evidence="3" id="KW-0560">Oxidoreductase</keyword>
<keyword evidence="3" id="KW-0503">Monooxygenase</keyword>
<dbReference type="EMBL" id="JBHTIS010000257">
    <property type="protein sequence ID" value="MFD1045286.1"/>
    <property type="molecule type" value="Genomic_DNA"/>
</dbReference>
<proteinExistence type="predicted"/>
<protein>
    <submittedName>
        <fullName evidence="3">Lytic polysaccharide monooxygenase auxiliary activity family 9 protein</fullName>
    </submittedName>
</protein>
<dbReference type="CDD" id="cd21177">
    <property type="entry name" value="LPMO_AA10"/>
    <property type="match status" value="1"/>
</dbReference>
<name>A0ABW3M3L7_9PSEU</name>
<dbReference type="PANTHER" id="PTHR34823:SF1">
    <property type="entry name" value="CHITIN-BINDING TYPE-4 DOMAIN-CONTAINING PROTEIN"/>
    <property type="match status" value="1"/>
</dbReference>
<reference evidence="4" key="1">
    <citation type="journal article" date="2019" name="Int. J. Syst. Evol. Microbiol.">
        <title>The Global Catalogue of Microorganisms (GCM) 10K type strain sequencing project: providing services to taxonomists for standard genome sequencing and annotation.</title>
        <authorList>
            <consortium name="The Broad Institute Genomics Platform"/>
            <consortium name="The Broad Institute Genome Sequencing Center for Infectious Disease"/>
            <person name="Wu L."/>
            <person name="Ma J."/>
        </authorList>
    </citation>
    <scope>NUCLEOTIDE SEQUENCE [LARGE SCALE GENOMIC DNA]</scope>
    <source>
        <strain evidence="4">JCM 31486</strain>
    </source>
</reference>
<dbReference type="Pfam" id="PF03067">
    <property type="entry name" value="LPMO_10"/>
    <property type="match status" value="1"/>
</dbReference>
<dbReference type="InterPro" id="IPR004302">
    <property type="entry name" value="Cellulose/chitin-bd_N"/>
</dbReference>
<evidence type="ECO:0000256" key="1">
    <source>
        <dbReference type="ARBA" id="ARBA00022729"/>
    </source>
</evidence>
<dbReference type="PANTHER" id="PTHR34823">
    <property type="entry name" value="GLCNAC-BINDING PROTEIN A"/>
    <property type="match status" value="1"/>
</dbReference>